<dbReference type="EMBL" id="JAHRIQ010107773">
    <property type="protein sequence ID" value="MEQ2256723.1"/>
    <property type="molecule type" value="Genomic_DNA"/>
</dbReference>
<reference evidence="10 11" key="1">
    <citation type="submission" date="2021-06" db="EMBL/GenBank/DDBJ databases">
        <authorList>
            <person name="Palmer J.M."/>
        </authorList>
    </citation>
    <scope>NUCLEOTIDE SEQUENCE [LARGE SCALE GENOMIC DNA]</scope>
    <source>
        <strain evidence="11">if_2019</strain>
        <tissue evidence="10">Muscle</tissue>
    </source>
</reference>
<comment type="catalytic activity">
    <reaction evidence="8">
        <text>D-glyceraldehyde 3-phosphate + phosphate + NAD(+) = (2R)-3-phospho-glyceroyl phosphate + NADH + H(+)</text>
        <dbReference type="Rhea" id="RHEA:10300"/>
        <dbReference type="ChEBI" id="CHEBI:15378"/>
        <dbReference type="ChEBI" id="CHEBI:43474"/>
        <dbReference type="ChEBI" id="CHEBI:57540"/>
        <dbReference type="ChEBI" id="CHEBI:57604"/>
        <dbReference type="ChEBI" id="CHEBI:57945"/>
        <dbReference type="ChEBI" id="CHEBI:59776"/>
        <dbReference type="EC" id="1.2.1.12"/>
    </reaction>
</comment>
<keyword evidence="11" id="KW-1185">Reference proteome</keyword>
<evidence type="ECO:0000256" key="2">
    <source>
        <dbReference type="ARBA" id="ARBA00007406"/>
    </source>
</evidence>
<dbReference type="InterPro" id="IPR020828">
    <property type="entry name" value="GlycerAld_3-P_DH_NAD(P)-bd"/>
</dbReference>
<evidence type="ECO:0000256" key="8">
    <source>
        <dbReference type="ARBA" id="ARBA00047698"/>
    </source>
</evidence>
<name>A0ABV0VK83_9TELE</name>
<dbReference type="InterPro" id="IPR036291">
    <property type="entry name" value="NAD(P)-bd_dom_sf"/>
</dbReference>
<proteinExistence type="inferred from homology"/>
<dbReference type="PANTHER" id="PTHR10836">
    <property type="entry name" value="GLYCERALDEHYDE 3-PHOSPHATE DEHYDROGENASE"/>
    <property type="match status" value="1"/>
</dbReference>
<dbReference type="PANTHER" id="PTHR10836:SF111">
    <property type="entry name" value="GLYCERALDEHYDE-3-PHOSPHATE DEHYDROGENASE"/>
    <property type="match status" value="1"/>
</dbReference>
<protein>
    <recommendedName>
        <fullName evidence="3">glyceraldehyde-3-phosphate dehydrogenase (phosphorylating)</fullName>
        <ecNumber evidence="3">1.2.1.12</ecNumber>
    </recommendedName>
</protein>
<evidence type="ECO:0000313" key="10">
    <source>
        <dbReference type="EMBL" id="MEQ2256723.1"/>
    </source>
</evidence>
<evidence type="ECO:0000259" key="9">
    <source>
        <dbReference type="SMART" id="SM00846"/>
    </source>
</evidence>
<dbReference type="EC" id="1.2.1.12" evidence="3"/>
<evidence type="ECO:0000256" key="1">
    <source>
        <dbReference type="ARBA" id="ARBA00004869"/>
    </source>
</evidence>
<evidence type="ECO:0000256" key="6">
    <source>
        <dbReference type="ARBA" id="ARBA00023027"/>
    </source>
</evidence>
<gene>
    <name evidence="10" type="ORF">ILYODFUR_027038</name>
</gene>
<dbReference type="SUPFAM" id="SSF51735">
    <property type="entry name" value="NAD(P)-binding Rossmann-fold domains"/>
    <property type="match status" value="1"/>
</dbReference>
<dbReference type="Gene3D" id="3.40.50.720">
    <property type="entry name" value="NAD(P)-binding Rossmann-like Domain"/>
    <property type="match status" value="1"/>
</dbReference>
<keyword evidence="5" id="KW-0560">Oxidoreductase</keyword>
<keyword evidence="6" id="KW-0520">NAD</keyword>
<comment type="pathway">
    <text evidence="1">Carbohydrate degradation; glycolysis; pyruvate from D-glyceraldehyde 3-phosphate: step 1/5.</text>
</comment>
<organism evidence="10 11">
    <name type="scientific">Ilyodon furcidens</name>
    <name type="common">goldbreast splitfin</name>
    <dbReference type="NCBI Taxonomy" id="33524"/>
    <lineage>
        <taxon>Eukaryota</taxon>
        <taxon>Metazoa</taxon>
        <taxon>Chordata</taxon>
        <taxon>Craniata</taxon>
        <taxon>Vertebrata</taxon>
        <taxon>Euteleostomi</taxon>
        <taxon>Actinopterygii</taxon>
        <taxon>Neopterygii</taxon>
        <taxon>Teleostei</taxon>
        <taxon>Neoteleostei</taxon>
        <taxon>Acanthomorphata</taxon>
        <taxon>Ovalentaria</taxon>
        <taxon>Atherinomorphae</taxon>
        <taxon>Cyprinodontiformes</taxon>
        <taxon>Goodeidae</taxon>
        <taxon>Ilyodon</taxon>
    </lineage>
</organism>
<keyword evidence="4" id="KW-0963">Cytoplasm</keyword>
<dbReference type="SMART" id="SM00846">
    <property type="entry name" value="Gp_dh_N"/>
    <property type="match status" value="1"/>
</dbReference>
<evidence type="ECO:0000256" key="3">
    <source>
        <dbReference type="ARBA" id="ARBA00013119"/>
    </source>
</evidence>
<dbReference type="Proteomes" id="UP001482620">
    <property type="component" value="Unassembled WGS sequence"/>
</dbReference>
<dbReference type="CDD" id="cd05214">
    <property type="entry name" value="GAPDH_I_N"/>
    <property type="match status" value="1"/>
</dbReference>
<accession>A0ABV0VK83</accession>
<keyword evidence="7" id="KW-0324">Glycolysis</keyword>
<sequence length="168" mass="19001">MVKVGINGFGRIGRLVTRAGFTTKKVEIVAINDPFIDLEYMVYMFKYDSTHGRYHGEVKVEGDKLVIDGHKITVFHERDPASIKWGEAGAQYVVESTGVFTTIEKASLHLKKLVFHPFGTNGHQKRDLSLVHDAVYGGQMSCMLYMHPVVDWRPVQGVPHLSPNDCWR</sequence>
<comment type="caution">
    <text evidence="10">The sequence shown here is derived from an EMBL/GenBank/DDBJ whole genome shotgun (WGS) entry which is preliminary data.</text>
</comment>
<evidence type="ECO:0000313" key="11">
    <source>
        <dbReference type="Proteomes" id="UP001482620"/>
    </source>
</evidence>
<evidence type="ECO:0000256" key="4">
    <source>
        <dbReference type="ARBA" id="ARBA00022490"/>
    </source>
</evidence>
<dbReference type="Pfam" id="PF00044">
    <property type="entry name" value="Gp_dh_N"/>
    <property type="match status" value="1"/>
</dbReference>
<evidence type="ECO:0000256" key="7">
    <source>
        <dbReference type="ARBA" id="ARBA00023152"/>
    </source>
</evidence>
<feature type="domain" description="Glyceraldehyde 3-phosphate dehydrogenase NAD(P) binding" evidence="9">
    <location>
        <begin position="2"/>
        <end position="142"/>
    </location>
</feature>
<evidence type="ECO:0000256" key="5">
    <source>
        <dbReference type="ARBA" id="ARBA00023002"/>
    </source>
</evidence>
<comment type="similarity">
    <text evidence="2">Belongs to the glyceraldehyde-3-phosphate dehydrogenase family.</text>
</comment>
<dbReference type="InterPro" id="IPR020831">
    <property type="entry name" value="GlycerAld/Erythrose_P_DH"/>
</dbReference>